<dbReference type="GO" id="GO:0086002">
    <property type="term" value="P:cardiac muscle cell action potential involved in contraction"/>
    <property type="evidence" value="ECO:0007669"/>
    <property type="project" value="TreeGrafter"/>
</dbReference>
<keyword evidence="12" id="KW-1185">Reference proteome</keyword>
<dbReference type="Proteomes" id="UP001652741">
    <property type="component" value="Chromosome ssa05"/>
</dbReference>
<keyword evidence="4 9" id="KW-1133">Transmembrane helix</keyword>
<dbReference type="GeneID" id="106606076"/>
<evidence type="ECO:0000313" key="13">
    <source>
        <dbReference type="RefSeq" id="XP_014057648.1"/>
    </source>
</evidence>
<dbReference type="InterPro" id="IPR000920">
    <property type="entry name" value="Myelin_P0-rel"/>
</dbReference>
<evidence type="ECO:0000256" key="6">
    <source>
        <dbReference type="ARBA" id="ARBA00023157"/>
    </source>
</evidence>
<evidence type="ECO:0000256" key="8">
    <source>
        <dbReference type="ARBA" id="ARBA00023319"/>
    </source>
</evidence>
<comment type="subcellular location">
    <subcellularLocation>
        <location evidence="1">Membrane</location>
        <topology evidence="1">Single-pass type I membrane protein</topology>
    </subcellularLocation>
</comment>
<sequence length="359" mass="39944">MALLQSHGLSILLLIIRTQRAGAESCSHVEAPQFITATQEEVAVLPCFTSTHRDLETRVKWTKLSPKPEDILVWPDDPSVAHKSERVAFESGADGVVAGNLSLSLRDIRKSDEGLYSCKVWQGWSCVMVKNITLKVKECKILHSVMAAPNGIATLPCLLNMTTGKPQISSVSWAEIKGDSEIQILQYPTDISNQTFLGKRVSFRGNLSSGDASLALSMVEYSHSQWYRCRLQMGQNERCFEVKLQVKEQEEENLVLRTSTTTELANPAVTASQSPERDATATAGTATIVASSMCVIVIMALTLGLIIFLRRRRHSDEDESDWNTYEDVQDPAMGPNFLYSLAEFDQKDDLCTFQYQSKE</sequence>
<dbReference type="Pfam" id="PF07686">
    <property type="entry name" value="V-set"/>
    <property type="match status" value="2"/>
</dbReference>
<evidence type="ECO:0000259" key="11">
    <source>
        <dbReference type="PROSITE" id="PS50835"/>
    </source>
</evidence>
<evidence type="ECO:0000256" key="10">
    <source>
        <dbReference type="SAM" id="SignalP"/>
    </source>
</evidence>
<evidence type="ECO:0000256" key="2">
    <source>
        <dbReference type="ARBA" id="ARBA00022692"/>
    </source>
</evidence>
<dbReference type="PANTHER" id="PTHR13869:SF42">
    <property type="match status" value="1"/>
</dbReference>
<dbReference type="InterPro" id="IPR007110">
    <property type="entry name" value="Ig-like_dom"/>
</dbReference>
<dbReference type="PROSITE" id="PS50835">
    <property type="entry name" value="IG_LIKE"/>
    <property type="match status" value="2"/>
</dbReference>
<dbReference type="OrthoDB" id="8859054at2759"/>
<gene>
    <name evidence="13" type="primary">LOC106606076</name>
</gene>
<feature type="signal peptide" evidence="10">
    <location>
        <begin position="1"/>
        <end position="23"/>
    </location>
</feature>
<keyword evidence="2 9" id="KW-0812">Transmembrane</keyword>
<dbReference type="AlphaFoldDB" id="A0A1S3RZL3"/>
<dbReference type="InterPro" id="IPR013783">
    <property type="entry name" value="Ig-like_fold"/>
</dbReference>
<feature type="domain" description="Ig-like" evidence="11">
    <location>
        <begin position="152"/>
        <end position="245"/>
    </location>
</feature>
<evidence type="ECO:0000256" key="5">
    <source>
        <dbReference type="ARBA" id="ARBA00023136"/>
    </source>
</evidence>
<dbReference type="GO" id="GO:0001518">
    <property type="term" value="C:voltage-gated sodium channel complex"/>
    <property type="evidence" value="ECO:0007669"/>
    <property type="project" value="TreeGrafter"/>
</dbReference>
<keyword evidence="3 10" id="KW-0732">Signal</keyword>
<evidence type="ECO:0000256" key="3">
    <source>
        <dbReference type="ARBA" id="ARBA00022729"/>
    </source>
</evidence>
<dbReference type="SUPFAM" id="SSF48726">
    <property type="entry name" value="Immunoglobulin"/>
    <property type="match status" value="2"/>
</dbReference>
<evidence type="ECO:0000256" key="1">
    <source>
        <dbReference type="ARBA" id="ARBA00004479"/>
    </source>
</evidence>
<protein>
    <submittedName>
        <fullName evidence="13">Uncharacterized protein isoform X1</fullName>
    </submittedName>
</protein>
<accession>A0A1S3RZL3</accession>
<dbReference type="SMART" id="SM00409">
    <property type="entry name" value="IG"/>
    <property type="match status" value="2"/>
</dbReference>
<feature type="transmembrane region" description="Helical" evidence="9">
    <location>
        <begin position="288"/>
        <end position="309"/>
    </location>
</feature>
<dbReference type="GO" id="GO:0060307">
    <property type="term" value="P:regulation of ventricular cardiac muscle cell membrane repolarization"/>
    <property type="evidence" value="ECO:0007669"/>
    <property type="project" value="TreeGrafter"/>
</dbReference>
<keyword evidence="5 9" id="KW-0472">Membrane</keyword>
<evidence type="ECO:0000256" key="7">
    <source>
        <dbReference type="ARBA" id="ARBA00023180"/>
    </source>
</evidence>
<dbReference type="KEGG" id="sasa:106606076"/>
<evidence type="ECO:0000256" key="9">
    <source>
        <dbReference type="SAM" id="Phobius"/>
    </source>
</evidence>
<keyword evidence="7" id="KW-0325">Glycoprotein</keyword>
<evidence type="ECO:0000256" key="4">
    <source>
        <dbReference type="ARBA" id="ARBA00022989"/>
    </source>
</evidence>
<dbReference type="InterPro" id="IPR003599">
    <property type="entry name" value="Ig_sub"/>
</dbReference>
<proteinExistence type="predicted"/>
<dbReference type="InterPro" id="IPR036179">
    <property type="entry name" value="Ig-like_dom_sf"/>
</dbReference>
<organism evidence="12 13">
    <name type="scientific">Salmo salar</name>
    <name type="common">Atlantic salmon</name>
    <dbReference type="NCBI Taxonomy" id="8030"/>
    <lineage>
        <taxon>Eukaryota</taxon>
        <taxon>Metazoa</taxon>
        <taxon>Chordata</taxon>
        <taxon>Craniata</taxon>
        <taxon>Vertebrata</taxon>
        <taxon>Euteleostomi</taxon>
        <taxon>Actinopterygii</taxon>
        <taxon>Neopterygii</taxon>
        <taxon>Teleostei</taxon>
        <taxon>Protacanthopterygii</taxon>
        <taxon>Salmoniformes</taxon>
        <taxon>Salmonidae</taxon>
        <taxon>Salmoninae</taxon>
        <taxon>Salmo</taxon>
    </lineage>
</organism>
<dbReference type="Gene3D" id="2.60.40.10">
    <property type="entry name" value="Immunoglobulins"/>
    <property type="match status" value="2"/>
</dbReference>
<keyword evidence="8" id="KW-0393">Immunoglobulin domain</keyword>
<dbReference type="GO" id="GO:0044325">
    <property type="term" value="F:transmembrane transporter binding"/>
    <property type="evidence" value="ECO:0007669"/>
    <property type="project" value="TreeGrafter"/>
</dbReference>
<reference evidence="13" key="1">
    <citation type="submission" date="2025-08" db="UniProtKB">
        <authorList>
            <consortium name="RefSeq"/>
        </authorList>
    </citation>
    <scope>IDENTIFICATION</scope>
</reference>
<dbReference type="GO" id="GO:0017080">
    <property type="term" value="F:sodium channel regulator activity"/>
    <property type="evidence" value="ECO:0007669"/>
    <property type="project" value="TreeGrafter"/>
</dbReference>
<feature type="chain" id="PRO_5010383731" evidence="10">
    <location>
        <begin position="24"/>
        <end position="359"/>
    </location>
</feature>
<dbReference type="InterPro" id="IPR013106">
    <property type="entry name" value="Ig_V-set"/>
</dbReference>
<feature type="domain" description="Ig-like" evidence="11">
    <location>
        <begin position="32"/>
        <end position="120"/>
    </location>
</feature>
<keyword evidence="6" id="KW-1015">Disulfide bond</keyword>
<name>A0A1S3RZL3_SALSA</name>
<evidence type="ECO:0000313" key="12">
    <source>
        <dbReference type="Proteomes" id="UP001652741"/>
    </source>
</evidence>
<dbReference type="PANTHER" id="PTHR13869">
    <property type="entry name" value="MYELIN P0 RELATED"/>
    <property type="match status" value="1"/>
</dbReference>
<dbReference type="RefSeq" id="XP_014057648.1">
    <property type="nucleotide sequence ID" value="XM_014202173.2"/>
</dbReference>